<evidence type="ECO:0000313" key="5">
    <source>
        <dbReference type="Proteomes" id="UP000252519"/>
    </source>
</evidence>
<organism evidence="4 5">
    <name type="scientific">Ancylostoma caninum</name>
    <name type="common">Dog hookworm</name>
    <dbReference type="NCBI Taxonomy" id="29170"/>
    <lineage>
        <taxon>Eukaryota</taxon>
        <taxon>Metazoa</taxon>
        <taxon>Ecdysozoa</taxon>
        <taxon>Nematoda</taxon>
        <taxon>Chromadorea</taxon>
        <taxon>Rhabditida</taxon>
        <taxon>Rhabditina</taxon>
        <taxon>Rhabditomorpha</taxon>
        <taxon>Strongyloidea</taxon>
        <taxon>Ancylostomatidae</taxon>
        <taxon>Ancylostomatinae</taxon>
        <taxon>Ancylostoma</taxon>
    </lineage>
</organism>
<dbReference type="GO" id="GO:0016020">
    <property type="term" value="C:membrane"/>
    <property type="evidence" value="ECO:0007669"/>
    <property type="project" value="InterPro"/>
</dbReference>
<keyword evidence="2" id="KW-0732">Signal</keyword>
<protein>
    <submittedName>
        <fullName evidence="4">Neurotransmitter-gated ion-channel transmembrane region</fullName>
    </submittedName>
</protein>
<dbReference type="Proteomes" id="UP000252519">
    <property type="component" value="Unassembled WGS sequence"/>
</dbReference>
<evidence type="ECO:0000256" key="1">
    <source>
        <dbReference type="SAM" id="Phobius"/>
    </source>
</evidence>
<feature type="transmembrane region" description="Helical" evidence="1">
    <location>
        <begin position="193"/>
        <end position="218"/>
    </location>
</feature>
<dbReference type="STRING" id="29170.A0A368FZ45"/>
<dbReference type="EMBL" id="JOJR01000466">
    <property type="protein sequence ID" value="RCN37466.1"/>
    <property type="molecule type" value="Genomic_DNA"/>
</dbReference>
<comment type="caution">
    <text evidence="4">The sequence shown here is derived from an EMBL/GenBank/DDBJ whole genome shotgun (WGS) entry which is preliminary data.</text>
</comment>
<feature type="signal peptide" evidence="2">
    <location>
        <begin position="1"/>
        <end position="22"/>
    </location>
</feature>
<gene>
    <name evidence="4" type="ORF">ANCCAN_16645</name>
</gene>
<feature type="domain" description="Neurotransmitter-gated ion-channel transmembrane" evidence="3">
    <location>
        <begin position="2"/>
        <end position="93"/>
    </location>
</feature>
<name>A0A368FZ45_ANCCA</name>
<accession>A0A368FZ45</accession>
<dbReference type="InterPro" id="IPR006029">
    <property type="entry name" value="Neurotrans-gated_channel_TM"/>
</dbReference>
<keyword evidence="1 4" id="KW-0812">Transmembrane</keyword>
<dbReference type="AlphaFoldDB" id="A0A368FZ45"/>
<dbReference type="SUPFAM" id="SSF90112">
    <property type="entry name" value="Neurotransmitter-gated ion-channel transmembrane pore"/>
    <property type="match status" value="1"/>
</dbReference>
<dbReference type="InterPro" id="IPR036719">
    <property type="entry name" value="Neuro-gated_channel_TM_sf"/>
</dbReference>
<dbReference type="Gene3D" id="1.20.58.390">
    <property type="entry name" value="Neurotransmitter-gated ion-channel transmembrane domain"/>
    <property type="match status" value="1"/>
</dbReference>
<keyword evidence="5" id="KW-1185">Reference proteome</keyword>
<evidence type="ECO:0000313" key="4">
    <source>
        <dbReference type="EMBL" id="RCN37466.1"/>
    </source>
</evidence>
<dbReference type="OrthoDB" id="5859671at2759"/>
<evidence type="ECO:0000259" key="3">
    <source>
        <dbReference type="Pfam" id="PF02932"/>
    </source>
</evidence>
<dbReference type="GO" id="GO:0006811">
    <property type="term" value="P:monoatomic ion transport"/>
    <property type="evidence" value="ECO:0007669"/>
    <property type="project" value="InterPro"/>
</dbReference>
<keyword evidence="1" id="KW-0472">Membrane</keyword>
<sequence length="220" mass="24703">MLPCFIIMELSLLGLFSPSSDGGEHNEKVTMGLTSLLSMSVLLLMISENLPKTNEGLPILGKIFDGFFVLVEILIGALATATTVYVSHLQNPNVNVIAGGWRHDKNVPPCLMTLARFKFCPSRVHKNDEQAEFFNEEFHNADGILKRDSITRSQILARIGNFEHNVRVISTNLQRKAAQKRLRMRWVRVCERIDSLLLVVFLTANTTFFVAILLVGYLSN</sequence>
<feature type="chain" id="PRO_5017042691" evidence="2">
    <location>
        <begin position="23"/>
        <end position="220"/>
    </location>
</feature>
<reference evidence="4 5" key="1">
    <citation type="submission" date="2014-10" db="EMBL/GenBank/DDBJ databases">
        <title>Draft genome of the hookworm Ancylostoma caninum.</title>
        <authorList>
            <person name="Mitreva M."/>
        </authorList>
    </citation>
    <scope>NUCLEOTIDE SEQUENCE [LARGE SCALE GENOMIC DNA]</scope>
    <source>
        <strain evidence="4 5">Baltimore</strain>
    </source>
</reference>
<feature type="transmembrane region" description="Helical" evidence="1">
    <location>
        <begin position="67"/>
        <end position="86"/>
    </location>
</feature>
<dbReference type="InterPro" id="IPR038050">
    <property type="entry name" value="Neuro_actylchol_rec"/>
</dbReference>
<keyword evidence="1" id="KW-1133">Transmembrane helix</keyword>
<dbReference type="Pfam" id="PF02932">
    <property type="entry name" value="Neur_chan_memb"/>
    <property type="match status" value="1"/>
</dbReference>
<evidence type="ECO:0000256" key="2">
    <source>
        <dbReference type="SAM" id="SignalP"/>
    </source>
</evidence>
<proteinExistence type="predicted"/>